<dbReference type="RefSeq" id="WP_230338279.1">
    <property type="nucleotide sequence ID" value="NZ_CP069798.1"/>
</dbReference>
<keyword evidence="2" id="KW-1185">Reference proteome</keyword>
<accession>A0A892ZGX4</accession>
<organism evidence="1 2">
    <name type="scientific">Paralysiella testudinis</name>
    <dbReference type="NCBI Taxonomy" id="2809020"/>
    <lineage>
        <taxon>Bacteria</taxon>
        <taxon>Pseudomonadati</taxon>
        <taxon>Pseudomonadota</taxon>
        <taxon>Betaproteobacteria</taxon>
        <taxon>Neisseriales</taxon>
        <taxon>Neisseriaceae</taxon>
        <taxon>Paralysiella</taxon>
    </lineage>
</organism>
<evidence type="ECO:0000313" key="2">
    <source>
        <dbReference type="Proteomes" id="UP000653156"/>
    </source>
</evidence>
<evidence type="ECO:0000313" key="1">
    <source>
        <dbReference type="EMBL" id="QRQ80996.1"/>
    </source>
</evidence>
<dbReference type="EMBL" id="CP069798">
    <property type="protein sequence ID" value="QRQ80996.1"/>
    <property type="molecule type" value="Genomic_DNA"/>
</dbReference>
<dbReference type="KEGG" id="ptes:JQU52_09655"/>
<dbReference type="AlphaFoldDB" id="A0A892ZGX4"/>
<reference evidence="1" key="1">
    <citation type="submission" date="2021-02" db="EMBL/GenBank/DDBJ databases">
        <title>Neisseriaceae sp. 26B isolated from the cloaca of a Common Toad-headed Turtle (Mesoclemmys nasuta).</title>
        <authorList>
            <person name="Spergser J."/>
            <person name="Busse H.-J."/>
        </authorList>
    </citation>
    <scope>NUCLEOTIDE SEQUENCE</scope>
    <source>
        <strain evidence="1">26B</strain>
    </source>
</reference>
<name>A0A892ZGX4_9NEIS</name>
<protein>
    <submittedName>
        <fullName evidence="1">Uncharacterized protein</fullName>
    </submittedName>
</protein>
<sequence length="90" mass="10379">MNTRVRCFKKKFDSTIHVGRIFESDIWPIRPDAATLFFAPASDSRIRPTRLLNPQNDNLPYLAKATHLRLPENQFKPFQAALMKPTPICP</sequence>
<dbReference type="Proteomes" id="UP000653156">
    <property type="component" value="Chromosome"/>
</dbReference>
<gene>
    <name evidence="1" type="ORF">JQU52_09655</name>
</gene>
<proteinExistence type="predicted"/>